<organism evidence="1 2">
    <name type="scientific">Aspergillus melleus</name>
    <dbReference type="NCBI Taxonomy" id="138277"/>
    <lineage>
        <taxon>Eukaryota</taxon>
        <taxon>Fungi</taxon>
        <taxon>Dikarya</taxon>
        <taxon>Ascomycota</taxon>
        <taxon>Pezizomycotina</taxon>
        <taxon>Eurotiomycetes</taxon>
        <taxon>Eurotiomycetidae</taxon>
        <taxon>Eurotiales</taxon>
        <taxon>Aspergillaceae</taxon>
        <taxon>Aspergillus</taxon>
        <taxon>Aspergillus subgen. Circumdati</taxon>
    </lineage>
</organism>
<dbReference type="Proteomes" id="UP001177260">
    <property type="component" value="Unassembled WGS sequence"/>
</dbReference>
<reference evidence="1 2" key="1">
    <citation type="journal article" date="2023" name="ACS Omega">
        <title>Identification of the Neoaspergillic Acid Biosynthesis Gene Cluster by Establishing an In Vitro CRISPR-Ribonucleoprotein Genetic System in Aspergillus melleus.</title>
        <authorList>
            <person name="Yuan B."/>
            <person name="Grau M.F."/>
            <person name="Murata R.M."/>
            <person name="Torok T."/>
            <person name="Venkateswaran K."/>
            <person name="Stajich J.E."/>
            <person name="Wang C.C.C."/>
        </authorList>
    </citation>
    <scope>NUCLEOTIDE SEQUENCE [LARGE SCALE GENOMIC DNA]</scope>
    <source>
        <strain evidence="1 2">IMV 1140</strain>
    </source>
</reference>
<name>A0ACC3B630_9EURO</name>
<dbReference type="EMBL" id="JAOPJF010000022">
    <property type="protein sequence ID" value="KAK1145710.1"/>
    <property type="molecule type" value="Genomic_DNA"/>
</dbReference>
<gene>
    <name evidence="1" type="ORF">N8T08_003948</name>
</gene>
<sequence length="505" mass="56960">MSVPTVRRAFGSISKQRSLCSVRARLHIGVLVHLFNIAIALLLFPLNNTILLAAYAAGYLSFVLSRSDPIHRRQAALRDGQFYPKTILVTGVDTPHGLAVARCWSHQGHRVVGVNIADTAIPTGESMSNALVAFYRIPKSKYVARLLDVINREKADVWVPCSEKASVLDDAMAKQVIEGRTECKCITLDTELASMFGRQATFRQYLVEKDLPVVENREVQSRDSIHKILHRSPTKTYRISRPDPVTRESKIITLPKRTLSLTYSEVSEIQISKESPWILQQQSRLGEFLAEMLVVHGHVKAIRVRPADEQSVWGHSRLDEGLTMSIHKLMERFALKGGYRMTGHICVRVMVDEEVDASHVRYALHINGCTQGAAAVSNLLQDTSEQLIRGYLAVEAPHLNGVMASDSVDALRTQAAKSIVSTTPRPKFSFYQRLKEHDEERVFTILYPVAQQIDTIIGGTEKALLFWRNWRFSIHDPLPWWWDAHIYQPLRELESIVSGVDVKEA</sequence>
<accession>A0ACC3B630</accession>
<keyword evidence="2" id="KW-1185">Reference proteome</keyword>
<protein>
    <submittedName>
        <fullName evidence="1">Uncharacterized protein</fullName>
    </submittedName>
</protein>
<comment type="caution">
    <text evidence="1">The sequence shown here is derived from an EMBL/GenBank/DDBJ whole genome shotgun (WGS) entry which is preliminary data.</text>
</comment>
<evidence type="ECO:0000313" key="1">
    <source>
        <dbReference type="EMBL" id="KAK1145710.1"/>
    </source>
</evidence>
<proteinExistence type="predicted"/>
<evidence type="ECO:0000313" key="2">
    <source>
        <dbReference type="Proteomes" id="UP001177260"/>
    </source>
</evidence>